<dbReference type="InParanoid" id="S2J032"/>
<evidence type="ECO:0000313" key="1">
    <source>
        <dbReference type="EMBL" id="EPB81512.1"/>
    </source>
</evidence>
<name>S2J032_MUCC1</name>
<gene>
    <name evidence="1" type="ORF">HMPREF1544_11774</name>
</gene>
<proteinExistence type="predicted"/>
<reference evidence="2" key="1">
    <citation type="submission" date="2013-05" db="EMBL/GenBank/DDBJ databases">
        <title>The Genome sequence of Mucor circinelloides f. circinelloides 1006PhL.</title>
        <authorList>
            <consortium name="The Broad Institute Genomics Platform"/>
            <person name="Cuomo C."/>
            <person name="Earl A."/>
            <person name="Findley K."/>
            <person name="Lee S.C."/>
            <person name="Walker B."/>
            <person name="Young S."/>
            <person name="Zeng Q."/>
            <person name="Gargeya S."/>
            <person name="Fitzgerald M."/>
            <person name="Haas B."/>
            <person name="Abouelleil A."/>
            <person name="Allen A.W."/>
            <person name="Alvarado L."/>
            <person name="Arachchi H.M."/>
            <person name="Berlin A.M."/>
            <person name="Chapman S.B."/>
            <person name="Gainer-Dewar J."/>
            <person name="Goldberg J."/>
            <person name="Griggs A."/>
            <person name="Gujja S."/>
            <person name="Hansen M."/>
            <person name="Howarth C."/>
            <person name="Imamovic A."/>
            <person name="Ireland A."/>
            <person name="Larimer J."/>
            <person name="McCowan C."/>
            <person name="Murphy C."/>
            <person name="Pearson M."/>
            <person name="Poon T.W."/>
            <person name="Priest M."/>
            <person name="Roberts A."/>
            <person name="Saif S."/>
            <person name="Shea T."/>
            <person name="Sisk P."/>
            <person name="Sykes S."/>
            <person name="Wortman J."/>
            <person name="Nusbaum C."/>
            <person name="Birren B."/>
        </authorList>
    </citation>
    <scope>NUCLEOTIDE SEQUENCE [LARGE SCALE GENOMIC DNA]</scope>
    <source>
        <strain evidence="2">1006PhL</strain>
    </source>
</reference>
<sequence>MRKHLMNTLYKRKNFNGEILPRISGILSVSGNDYIKDDIDDNAVRIQLLQLCAGLKDEESHVLQAIVELIPNLYDCNMKNISESHLSSSFIHPFVHGLFSSKRFSKVAHW</sequence>
<dbReference type="Proteomes" id="UP000014254">
    <property type="component" value="Unassembled WGS sequence"/>
</dbReference>
<protein>
    <submittedName>
        <fullName evidence="1">Uncharacterized protein</fullName>
    </submittedName>
</protein>
<evidence type="ECO:0000313" key="2">
    <source>
        <dbReference type="Proteomes" id="UP000014254"/>
    </source>
</evidence>
<dbReference type="EMBL" id="KE124169">
    <property type="protein sequence ID" value="EPB81512.1"/>
    <property type="molecule type" value="Genomic_DNA"/>
</dbReference>
<dbReference type="OrthoDB" id="2265875at2759"/>
<keyword evidence="2" id="KW-1185">Reference proteome</keyword>
<organism evidence="1 2">
    <name type="scientific">Mucor circinelloides f. circinelloides (strain 1006PhL)</name>
    <name type="common">Mucormycosis agent</name>
    <name type="synonym">Calyptromyces circinelloides</name>
    <dbReference type="NCBI Taxonomy" id="1220926"/>
    <lineage>
        <taxon>Eukaryota</taxon>
        <taxon>Fungi</taxon>
        <taxon>Fungi incertae sedis</taxon>
        <taxon>Mucoromycota</taxon>
        <taxon>Mucoromycotina</taxon>
        <taxon>Mucoromycetes</taxon>
        <taxon>Mucorales</taxon>
        <taxon>Mucorineae</taxon>
        <taxon>Mucoraceae</taxon>
        <taxon>Mucor</taxon>
    </lineage>
</organism>
<accession>S2J032</accession>
<dbReference type="AlphaFoldDB" id="S2J032"/>
<dbReference type="VEuPathDB" id="FungiDB:HMPREF1544_11774"/>